<evidence type="ECO:0000313" key="4">
    <source>
        <dbReference type="Proteomes" id="UP000095651"/>
    </source>
</evidence>
<keyword evidence="3" id="KW-0808">Transferase</keyword>
<organism evidence="3 4">
    <name type="scientific">Hungatella hathewayi</name>
    <dbReference type="NCBI Taxonomy" id="154046"/>
    <lineage>
        <taxon>Bacteria</taxon>
        <taxon>Bacillati</taxon>
        <taxon>Bacillota</taxon>
        <taxon>Clostridia</taxon>
        <taxon>Lachnospirales</taxon>
        <taxon>Lachnospiraceae</taxon>
        <taxon>Hungatella</taxon>
    </lineage>
</organism>
<dbReference type="GO" id="GO:0042802">
    <property type="term" value="F:identical protein binding"/>
    <property type="evidence" value="ECO:0007669"/>
    <property type="project" value="TreeGrafter"/>
</dbReference>
<dbReference type="GO" id="GO:0016301">
    <property type="term" value="F:kinase activity"/>
    <property type="evidence" value="ECO:0007669"/>
    <property type="project" value="UniProtKB-KW"/>
</dbReference>
<dbReference type="PANTHER" id="PTHR40448">
    <property type="entry name" value="TWO-COMPONENT SENSOR HISTIDINE KINASE"/>
    <property type="match status" value="1"/>
</dbReference>
<name>A0A173ZFT6_9FIRM</name>
<reference evidence="3 4" key="1">
    <citation type="submission" date="2015-09" db="EMBL/GenBank/DDBJ databases">
        <authorList>
            <consortium name="Pathogen Informatics"/>
        </authorList>
    </citation>
    <scope>NUCLEOTIDE SEQUENCE [LARGE SCALE GENOMIC DNA]</scope>
    <source>
        <strain evidence="3 4">2789STDY5608850</strain>
    </source>
</reference>
<gene>
    <name evidence="3" type="ORF">ERS852407_00981</name>
</gene>
<dbReference type="Gene3D" id="3.30.565.10">
    <property type="entry name" value="Histidine kinase-like ATPase, C-terminal domain"/>
    <property type="match status" value="1"/>
</dbReference>
<dbReference type="EMBL" id="CYZE01000002">
    <property type="protein sequence ID" value="CUN74623.1"/>
    <property type="molecule type" value="Genomic_DNA"/>
</dbReference>
<feature type="transmembrane region" description="Helical" evidence="1">
    <location>
        <begin position="69"/>
        <end position="89"/>
    </location>
</feature>
<feature type="transmembrane region" description="Helical" evidence="1">
    <location>
        <begin position="201"/>
        <end position="219"/>
    </location>
</feature>
<feature type="transmembrane region" description="Helical" evidence="1">
    <location>
        <begin position="162"/>
        <end position="181"/>
    </location>
</feature>
<sequence length="442" mass="49879">MSMTLVDMACITLRVMCCCCVFAFFLFFSFKSRLRLGYWKSAALLLFDITVTAAVTILFLVPGSPLREYNIYGICLWLLVSVVVFRLVIKGSAFEILFIVLVTLNLYVNIVAIAKVIGNLLNLDSAAETTKMVLVLAVLAAYTPLLWLLMAKLYKQVIDFRLSLSFWNYIWIIPALTYLIFYVKIVNDYWITGVHTGPGDVVFVILWSFATYAFFYVTLQMIIQAYKGITAVQQAETVSAQLTLQKEQYGKLLESIEKTSRLKHDWRHHLLSINGFVEAEDIKGLKEYVKELIPEYIEGKETSICRNHIADVILRHYAAAAEAAGIRLDISADLSEIPDVSDMDLCIIFGNLLENALEACSGMEDGAGHVEIQAEMRGKQLVLQIQNTYQRDVILKEGKYYSTKHSGVGIGLSSVEKVVDKYHGIMRVSFDGIIFKVQILLF</sequence>
<dbReference type="PANTHER" id="PTHR40448:SF1">
    <property type="entry name" value="TWO-COMPONENT SENSOR HISTIDINE KINASE"/>
    <property type="match status" value="1"/>
</dbReference>
<dbReference type="InterPro" id="IPR036890">
    <property type="entry name" value="HATPase_C_sf"/>
</dbReference>
<feature type="transmembrane region" description="Helical" evidence="1">
    <location>
        <begin position="96"/>
        <end position="117"/>
    </location>
</feature>
<evidence type="ECO:0000313" key="3">
    <source>
        <dbReference type="EMBL" id="CUN74623.1"/>
    </source>
</evidence>
<protein>
    <submittedName>
        <fullName evidence="3">Signal transduction histidine kinase regulating citrate/malate metabolism</fullName>
    </submittedName>
</protein>
<dbReference type="SUPFAM" id="SSF55874">
    <property type="entry name" value="ATPase domain of HSP90 chaperone/DNA topoisomerase II/histidine kinase"/>
    <property type="match status" value="1"/>
</dbReference>
<dbReference type="InterPro" id="IPR032834">
    <property type="entry name" value="NatK-like_C"/>
</dbReference>
<keyword evidence="1" id="KW-1133">Transmembrane helix</keyword>
<feature type="transmembrane region" description="Helical" evidence="1">
    <location>
        <begin position="42"/>
        <end position="63"/>
    </location>
</feature>
<accession>A0A173ZFT6</accession>
<evidence type="ECO:0000256" key="1">
    <source>
        <dbReference type="SAM" id="Phobius"/>
    </source>
</evidence>
<feature type="domain" description="Sensor histidine kinase NatK-like C-terminal" evidence="2">
    <location>
        <begin position="343"/>
        <end position="441"/>
    </location>
</feature>
<dbReference type="Proteomes" id="UP000095651">
    <property type="component" value="Unassembled WGS sequence"/>
</dbReference>
<feature type="transmembrane region" description="Helical" evidence="1">
    <location>
        <begin position="6"/>
        <end position="30"/>
    </location>
</feature>
<evidence type="ECO:0000259" key="2">
    <source>
        <dbReference type="Pfam" id="PF14501"/>
    </source>
</evidence>
<keyword evidence="3" id="KW-0418">Kinase</keyword>
<dbReference type="RefSeq" id="WP_055653251.1">
    <property type="nucleotide sequence ID" value="NZ_CABIXC010000002.1"/>
</dbReference>
<feature type="transmembrane region" description="Helical" evidence="1">
    <location>
        <begin position="132"/>
        <end position="150"/>
    </location>
</feature>
<proteinExistence type="predicted"/>
<keyword evidence="1" id="KW-0812">Transmembrane</keyword>
<dbReference type="Pfam" id="PF14501">
    <property type="entry name" value="HATPase_c_5"/>
    <property type="match status" value="1"/>
</dbReference>
<keyword evidence="1" id="KW-0472">Membrane</keyword>
<dbReference type="CDD" id="cd16935">
    <property type="entry name" value="HATPase_AgrC-ComD-like"/>
    <property type="match status" value="1"/>
</dbReference>
<dbReference type="AlphaFoldDB" id="A0A173ZFT6"/>